<dbReference type="Proteomes" id="UP000187203">
    <property type="component" value="Unassembled WGS sequence"/>
</dbReference>
<evidence type="ECO:0000256" key="1">
    <source>
        <dbReference type="SAM" id="MobiDB-lite"/>
    </source>
</evidence>
<reference evidence="3" key="1">
    <citation type="submission" date="2013-09" db="EMBL/GenBank/DDBJ databases">
        <title>Corchorus olitorius genome sequencing.</title>
        <authorList>
            <person name="Alam M."/>
            <person name="Haque M.S."/>
            <person name="Islam M.S."/>
            <person name="Emdad E.M."/>
            <person name="Islam M.M."/>
            <person name="Ahmed B."/>
            <person name="Halim A."/>
            <person name="Hossen Q.M.M."/>
            <person name="Hossain M.Z."/>
            <person name="Ahmed R."/>
            <person name="Khan M.M."/>
            <person name="Islam R."/>
            <person name="Rashid M.M."/>
            <person name="Khan S.A."/>
            <person name="Rahman M.S."/>
            <person name="Alam M."/>
            <person name="Yahiya A.S."/>
            <person name="Khan M.S."/>
            <person name="Azam M.S."/>
            <person name="Haque T."/>
            <person name="Lashkar M.Z.H."/>
            <person name="Akhand A.I."/>
            <person name="Morshed G."/>
            <person name="Roy S."/>
            <person name="Uddin K.S."/>
            <person name="Rabeya T."/>
            <person name="Hossain A.S."/>
            <person name="Chowdhury A."/>
            <person name="Snigdha A.R."/>
            <person name="Mortoza M.S."/>
            <person name="Matin S.A."/>
            <person name="Hoque S.M.E."/>
            <person name="Islam M.K."/>
            <person name="Roy D.K."/>
            <person name="Haider R."/>
            <person name="Moosa M.M."/>
            <person name="Elias S.M."/>
            <person name="Hasan A.M."/>
            <person name="Jahan S."/>
            <person name="Shafiuddin M."/>
            <person name="Mahmood N."/>
            <person name="Shommy N.S."/>
        </authorList>
    </citation>
    <scope>NUCLEOTIDE SEQUENCE [LARGE SCALE GENOMIC DNA]</scope>
    <source>
        <strain evidence="3">cv. O-4</strain>
    </source>
</reference>
<protein>
    <submittedName>
        <fullName evidence="2">Uncharacterized protein</fullName>
    </submittedName>
</protein>
<feature type="region of interest" description="Disordered" evidence="1">
    <location>
        <begin position="1"/>
        <end position="24"/>
    </location>
</feature>
<proteinExistence type="predicted"/>
<dbReference type="EMBL" id="AWUE01001963">
    <property type="protein sequence ID" value="OMP14125.1"/>
    <property type="molecule type" value="Genomic_DNA"/>
</dbReference>
<evidence type="ECO:0000313" key="3">
    <source>
        <dbReference type="Proteomes" id="UP000187203"/>
    </source>
</evidence>
<evidence type="ECO:0000313" key="2">
    <source>
        <dbReference type="EMBL" id="OMP14125.1"/>
    </source>
</evidence>
<organism evidence="2 3">
    <name type="scientific">Corchorus olitorius</name>
    <dbReference type="NCBI Taxonomy" id="93759"/>
    <lineage>
        <taxon>Eukaryota</taxon>
        <taxon>Viridiplantae</taxon>
        <taxon>Streptophyta</taxon>
        <taxon>Embryophyta</taxon>
        <taxon>Tracheophyta</taxon>
        <taxon>Spermatophyta</taxon>
        <taxon>Magnoliopsida</taxon>
        <taxon>eudicotyledons</taxon>
        <taxon>Gunneridae</taxon>
        <taxon>Pentapetalae</taxon>
        <taxon>rosids</taxon>
        <taxon>malvids</taxon>
        <taxon>Malvales</taxon>
        <taxon>Malvaceae</taxon>
        <taxon>Grewioideae</taxon>
        <taxon>Apeibeae</taxon>
        <taxon>Corchorus</taxon>
    </lineage>
</organism>
<feature type="compositionally biased region" description="Basic and acidic residues" evidence="1">
    <location>
        <begin position="7"/>
        <end position="16"/>
    </location>
</feature>
<sequence length="39" mass="4597">MILLMESDDRRKKAPDIEMNESEVDETQFPYKGNIIVLK</sequence>
<accession>A0A1R3L455</accession>
<comment type="caution">
    <text evidence="2">The sequence shown here is derived from an EMBL/GenBank/DDBJ whole genome shotgun (WGS) entry which is preliminary data.</text>
</comment>
<keyword evidence="3" id="KW-1185">Reference proteome</keyword>
<dbReference type="AlphaFoldDB" id="A0A1R3L455"/>
<name>A0A1R3L455_9ROSI</name>
<gene>
    <name evidence="2" type="ORF">COLO4_00277</name>
</gene>